<dbReference type="GO" id="GO:0016042">
    <property type="term" value="P:lipid catabolic process"/>
    <property type="evidence" value="ECO:0007669"/>
    <property type="project" value="UniProtKB-KW"/>
</dbReference>
<feature type="domain" description="C2" evidence="8">
    <location>
        <begin position="373"/>
        <end position="513"/>
    </location>
</feature>
<dbReference type="InterPro" id="IPR001192">
    <property type="entry name" value="PI-PLC_fam"/>
</dbReference>
<feature type="domain" description="PI-PLC Y-box" evidence="9">
    <location>
        <begin position="260"/>
        <end position="378"/>
    </location>
</feature>
<dbReference type="PRINTS" id="PR00390">
    <property type="entry name" value="PHPHLIPASEC"/>
</dbReference>
<dbReference type="InterPro" id="IPR017946">
    <property type="entry name" value="PLC-like_Pdiesterase_TIM-brl"/>
</dbReference>
<keyword evidence="4 6" id="KW-0443">Lipid metabolism</keyword>
<dbReference type="PANTHER" id="PTHR10336">
    <property type="entry name" value="PHOSPHOINOSITIDE-SPECIFIC PHOSPHOLIPASE C FAMILY PROTEIN"/>
    <property type="match status" value="1"/>
</dbReference>
<keyword evidence="3 6" id="KW-0442">Lipid degradation</keyword>
<dbReference type="Pfam" id="PF00168">
    <property type="entry name" value="C2"/>
    <property type="match status" value="1"/>
</dbReference>
<sequence length="531" mass="58737">MSVEAFAQFLVDASRNSFADKTKLKKVYQDMHRPLSEYYIASSHNSSLLGNQLTSRSSSEAIKRALLLGVRMIELDAWEGEDGEPIVTHGHTLVVPTTFEACIAVVREVAFFKTKYPLILTIENHCGLEQQRRQAVILHEQLGSMLYGYDRDFATTPLHQLMEGEHAWKSPEELIGRIIIRDKPINLDEDAMKAAADAGAGAGSGAADASSPSPSSPSHFPFHGKGAKAKEACSDDDDDEDDDEEDPSGAYGADTALLALMYIKNVKLRYKISPFGVDFHEPGFCSSSSIDERKLATLTKYPERSLSLASYCCRHIIRVYPAGQRFDSSNFDPLPAWSAGVQCVALNVQKNSPAVWISHGKFRDNGGAGYVLKPPALRSEDASVEFSEPLTLKVDVLSGHYLMPAFDFRDASRDPLQIPTEVCVETSVHGVKADTINFRTRPVKRNCFNPSWNQAAQFKVTRPDLAHFLMVVKDQDGQVFYQASLALHCVREGYRVVPLSTPSLAPSKYAFLFCKFTILPMEDAQSSPEEI</sequence>
<protein>
    <recommendedName>
        <fullName evidence="1 6">Phosphoinositide phospholipase C</fullName>
        <ecNumber evidence="1 6">3.1.4.11</ecNumber>
    </recommendedName>
</protein>
<keyword evidence="2 6" id="KW-0378">Hydrolase</keyword>
<evidence type="ECO:0000256" key="4">
    <source>
        <dbReference type="ARBA" id="ARBA00023098"/>
    </source>
</evidence>
<gene>
    <name evidence="10" type="ORF">FCC1311_031531</name>
</gene>
<dbReference type="SMART" id="SM00149">
    <property type="entry name" value="PLCYc"/>
    <property type="match status" value="1"/>
</dbReference>
<evidence type="ECO:0000256" key="6">
    <source>
        <dbReference type="RuleBase" id="RU361133"/>
    </source>
</evidence>
<dbReference type="AlphaFoldDB" id="A0A2R5GCK0"/>
<evidence type="ECO:0000313" key="11">
    <source>
        <dbReference type="Proteomes" id="UP000241890"/>
    </source>
</evidence>
<accession>A0A2R5GCK0</accession>
<dbReference type="InParanoid" id="A0A2R5GCK0"/>
<proteinExistence type="predicted"/>
<evidence type="ECO:0000256" key="1">
    <source>
        <dbReference type="ARBA" id="ARBA00012368"/>
    </source>
</evidence>
<dbReference type="PANTHER" id="PTHR10336:SF36">
    <property type="entry name" value="1-PHOSPHATIDYLINOSITOL 4,5-BISPHOSPHATE PHOSPHODIESTERASE BETA-4"/>
    <property type="match status" value="1"/>
</dbReference>
<dbReference type="PROSITE" id="PS50004">
    <property type="entry name" value="C2"/>
    <property type="match status" value="1"/>
</dbReference>
<dbReference type="InterPro" id="IPR035892">
    <property type="entry name" value="C2_domain_sf"/>
</dbReference>
<dbReference type="SUPFAM" id="SSF49562">
    <property type="entry name" value="C2 domain (Calcium/lipid-binding domain, CaLB)"/>
    <property type="match status" value="1"/>
</dbReference>
<dbReference type="Pfam" id="PF00388">
    <property type="entry name" value="PI-PLC-X"/>
    <property type="match status" value="1"/>
</dbReference>
<dbReference type="Pfam" id="PF00387">
    <property type="entry name" value="PI-PLC-Y"/>
    <property type="match status" value="1"/>
</dbReference>
<dbReference type="PROSITE" id="PS50008">
    <property type="entry name" value="PIPLC_Y_DOMAIN"/>
    <property type="match status" value="1"/>
</dbReference>
<keyword evidence="5" id="KW-0807">Transducer</keyword>
<evidence type="ECO:0000313" key="10">
    <source>
        <dbReference type="EMBL" id="GBG27438.1"/>
    </source>
</evidence>
<evidence type="ECO:0000256" key="5">
    <source>
        <dbReference type="ARBA" id="ARBA00023224"/>
    </source>
</evidence>
<name>A0A2R5GCK0_9STRA</name>
<dbReference type="EC" id="3.1.4.11" evidence="1 6"/>
<reference evidence="10 11" key="1">
    <citation type="submission" date="2017-12" db="EMBL/GenBank/DDBJ databases">
        <title>Sequencing, de novo assembly and annotation of complete genome of a new Thraustochytrid species, strain FCC1311.</title>
        <authorList>
            <person name="Sedici K."/>
            <person name="Godart F."/>
            <person name="Aiese Cigliano R."/>
            <person name="Sanseverino W."/>
            <person name="Barakat M."/>
            <person name="Ortet P."/>
            <person name="Marechal E."/>
            <person name="Cagnac O."/>
            <person name="Amato A."/>
        </authorList>
    </citation>
    <scope>NUCLEOTIDE SEQUENCE [LARGE SCALE GENOMIC DNA]</scope>
</reference>
<dbReference type="SMART" id="SM00148">
    <property type="entry name" value="PLCXc"/>
    <property type="match status" value="1"/>
</dbReference>
<dbReference type="GO" id="GO:0004435">
    <property type="term" value="F:phosphatidylinositol-4,5-bisphosphate phospholipase C activity"/>
    <property type="evidence" value="ECO:0007669"/>
    <property type="project" value="UniProtKB-EC"/>
</dbReference>
<evidence type="ECO:0000256" key="3">
    <source>
        <dbReference type="ARBA" id="ARBA00022963"/>
    </source>
</evidence>
<dbReference type="Gene3D" id="3.20.20.190">
    <property type="entry name" value="Phosphatidylinositol (PI) phosphodiesterase"/>
    <property type="match status" value="1"/>
</dbReference>
<feature type="region of interest" description="Disordered" evidence="7">
    <location>
        <begin position="198"/>
        <end position="250"/>
    </location>
</feature>
<feature type="compositionally biased region" description="Low complexity" evidence="7">
    <location>
        <begin position="198"/>
        <end position="218"/>
    </location>
</feature>
<evidence type="ECO:0000259" key="9">
    <source>
        <dbReference type="PROSITE" id="PS50008"/>
    </source>
</evidence>
<dbReference type="CDD" id="cd08558">
    <property type="entry name" value="PI-PLCc_eukaryota"/>
    <property type="match status" value="1"/>
</dbReference>
<dbReference type="OrthoDB" id="269822at2759"/>
<dbReference type="SMART" id="SM00239">
    <property type="entry name" value="C2"/>
    <property type="match status" value="1"/>
</dbReference>
<dbReference type="EMBL" id="BEYU01000031">
    <property type="protein sequence ID" value="GBG27438.1"/>
    <property type="molecule type" value="Genomic_DNA"/>
</dbReference>
<dbReference type="GO" id="GO:0051209">
    <property type="term" value="P:release of sequestered calcium ion into cytosol"/>
    <property type="evidence" value="ECO:0007669"/>
    <property type="project" value="TreeGrafter"/>
</dbReference>
<keyword evidence="11" id="KW-1185">Reference proteome</keyword>
<dbReference type="InterPro" id="IPR000909">
    <property type="entry name" value="PLipase_C_PInositol-sp_X_dom"/>
</dbReference>
<dbReference type="InterPro" id="IPR000008">
    <property type="entry name" value="C2_dom"/>
</dbReference>
<organism evidence="10 11">
    <name type="scientific">Hondaea fermentalgiana</name>
    <dbReference type="NCBI Taxonomy" id="2315210"/>
    <lineage>
        <taxon>Eukaryota</taxon>
        <taxon>Sar</taxon>
        <taxon>Stramenopiles</taxon>
        <taxon>Bigyra</taxon>
        <taxon>Labyrinthulomycetes</taxon>
        <taxon>Thraustochytrida</taxon>
        <taxon>Thraustochytriidae</taxon>
        <taxon>Hondaea</taxon>
    </lineage>
</organism>
<dbReference type="PROSITE" id="PS50007">
    <property type="entry name" value="PIPLC_X_DOMAIN"/>
    <property type="match status" value="1"/>
</dbReference>
<evidence type="ECO:0000256" key="7">
    <source>
        <dbReference type="SAM" id="MobiDB-lite"/>
    </source>
</evidence>
<evidence type="ECO:0000259" key="8">
    <source>
        <dbReference type="PROSITE" id="PS50004"/>
    </source>
</evidence>
<dbReference type="SUPFAM" id="SSF51695">
    <property type="entry name" value="PLC-like phosphodiesterases"/>
    <property type="match status" value="1"/>
</dbReference>
<dbReference type="Gene3D" id="2.60.40.150">
    <property type="entry name" value="C2 domain"/>
    <property type="match status" value="1"/>
</dbReference>
<feature type="compositionally biased region" description="Acidic residues" evidence="7">
    <location>
        <begin position="234"/>
        <end position="247"/>
    </location>
</feature>
<dbReference type="InterPro" id="IPR001711">
    <property type="entry name" value="PLipase_C_Pinositol-sp_Y"/>
</dbReference>
<evidence type="ECO:0000256" key="2">
    <source>
        <dbReference type="ARBA" id="ARBA00022801"/>
    </source>
</evidence>
<dbReference type="Proteomes" id="UP000241890">
    <property type="component" value="Unassembled WGS sequence"/>
</dbReference>
<comment type="caution">
    <text evidence="10">The sequence shown here is derived from an EMBL/GenBank/DDBJ whole genome shotgun (WGS) entry which is preliminary data.</text>
</comment>
<dbReference type="CDD" id="cd00275">
    <property type="entry name" value="C2_PLC_like"/>
    <property type="match status" value="1"/>
</dbReference>
<comment type="catalytic activity">
    <reaction evidence="6">
        <text>a 1,2-diacyl-sn-glycero-3-phospho-(1D-myo-inositol-4,5-bisphosphate) + H2O = 1D-myo-inositol 1,4,5-trisphosphate + a 1,2-diacyl-sn-glycerol + H(+)</text>
        <dbReference type="Rhea" id="RHEA:33179"/>
        <dbReference type="ChEBI" id="CHEBI:15377"/>
        <dbReference type="ChEBI" id="CHEBI:15378"/>
        <dbReference type="ChEBI" id="CHEBI:17815"/>
        <dbReference type="ChEBI" id="CHEBI:58456"/>
        <dbReference type="ChEBI" id="CHEBI:203600"/>
        <dbReference type="EC" id="3.1.4.11"/>
    </reaction>
</comment>
<dbReference type="GO" id="GO:0048015">
    <property type="term" value="P:phosphatidylinositol-mediated signaling"/>
    <property type="evidence" value="ECO:0007669"/>
    <property type="project" value="TreeGrafter"/>
</dbReference>